<evidence type="ECO:0000259" key="2">
    <source>
        <dbReference type="Pfam" id="PF01471"/>
    </source>
</evidence>
<keyword evidence="1" id="KW-0812">Transmembrane</keyword>
<proteinExistence type="predicted"/>
<keyword evidence="1" id="KW-0472">Membrane</keyword>
<protein>
    <submittedName>
        <fullName evidence="3">Peptidoglycan-binding domain 1 protein</fullName>
    </submittedName>
</protein>
<dbReference type="Proteomes" id="UP000002255">
    <property type="component" value="Chromosome"/>
</dbReference>
<dbReference type="KEGG" id="xce:Xcel_3175"/>
<name>D1C0H2_XYLCX</name>
<accession>D1C0H2</accession>
<reference evidence="4" key="1">
    <citation type="submission" date="2009-11" db="EMBL/GenBank/DDBJ databases">
        <title>The complete chromosome of Xylanimonas cellulosilytica DSM 15894.</title>
        <authorList>
            <consortium name="US DOE Joint Genome Institute (JGI-PGF)"/>
            <person name="Lucas S."/>
            <person name="Copeland A."/>
            <person name="Lapidus A."/>
            <person name="Glavina del Rio T."/>
            <person name="Dalin E."/>
            <person name="Tice H."/>
            <person name="Bruce D."/>
            <person name="Goodwin L."/>
            <person name="Pitluck S."/>
            <person name="Kyrpides N."/>
            <person name="Mavromatis K."/>
            <person name="Ivanova N."/>
            <person name="Mikhailova N."/>
            <person name="Foster B."/>
            <person name="Clum A."/>
            <person name="Brettin T."/>
            <person name="Detter J.C."/>
            <person name="Han C."/>
            <person name="Larimer F."/>
            <person name="Land M."/>
            <person name="Hauser L."/>
            <person name="Markowitz V."/>
            <person name="Cheng J.F."/>
            <person name="Hugenholtz P."/>
            <person name="Woyke T."/>
            <person name="Wu D."/>
            <person name="Gehrich-Schroeter G."/>
            <person name="Schneider S."/>
            <person name="Pukall S.R."/>
            <person name="Klenk H.P."/>
            <person name="Eisen J.A."/>
        </authorList>
    </citation>
    <scope>NUCLEOTIDE SEQUENCE [LARGE SCALE GENOMIC DNA]</scope>
    <source>
        <strain evidence="4">DSM 15894 / CECT 5975 / LMG 20990 / XIL07</strain>
    </source>
</reference>
<dbReference type="Gene3D" id="1.10.101.10">
    <property type="entry name" value="PGBD-like superfamily/PGBD"/>
    <property type="match status" value="1"/>
</dbReference>
<keyword evidence="4" id="KW-1185">Reference proteome</keyword>
<dbReference type="InterPro" id="IPR036365">
    <property type="entry name" value="PGBD-like_sf"/>
</dbReference>
<dbReference type="InterPro" id="IPR002477">
    <property type="entry name" value="Peptidoglycan-bd-like"/>
</dbReference>
<evidence type="ECO:0000313" key="4">
    <source>
        <dbReference type="Proteomes" id="UP000002255"/>
    </source>
</evidence>
<feature type="transmembrane region" description="Helical" evidence="1">
    <location>
        <begin position="14"/>
        <end position="36"/>
    </location>
</feature>
<dbReference type="OrthoDB" id="3268648at2"/>
<dbReference type="SUPFAM" id="SSF47090">
    <property type="entry name" value="PGBD-like"/>
    <property type="match status" value="1"/>
</dbReference>
<dbReference type="HOGENOM" id="CLU_061330_0_0_11"/>
<dbReference type="STRING" id="446471.Xcel_3175"/>
<gene>
    <name evidence="3" type="ordered locus">Xcel_3175</name>
</gene>
<sequence>MGPVRSQVRLRPRWLPWAAAVVVAAGLGVVFGRWAFVAPQVEETTNVPATVTVAQMTVGRSLPVAVSAVWDAQPFGVGAAVGVLTSVDVADGATVSVGDRLYTVDLRPVIAAVGTVPAFRDLSQGMKGEDVAQLQRFLVDAGYLKGRADGDFGAATTVAVRAWQRILDVERDGVVRAGGIVFASALPARVQVADGFDVGTRVADGDAVLSVLDAQPAFIATVPSGFSVDATLPIEVTFDGETVTTVVAGSRDDQSGNRILTLTRQDGSSVCADRCDLVPLDEAAAVFDARQVLAPEVTGPGVPAAAVWFEAGGEAYVVLPDGTKTPVTILGQGQGSVVLDGIEVGAVVVLADQAAKAGTGTGS</sequence>
<reference evidence="3 4" key="2">
    <citation type="journal article" date="2010" name="Stand. Genomic Sci.">
        <title>Complete genome sequence of Xylanimonas cellulosilytica type strain (XIL07).</title>
        <authorList>
            <person name="Foster B."/>
            <person name="Pukall R."/>
            <person name="Abt B."/>
            <person name="Nolan M."/>
            <person name="Glavina Del Rio T."/>
            <person name="Chen F."/>
            <person name="Lucas S."/>
            <person name="Tice H."/>
            <person name="Pitluck S."/>
            <person name="Cheng J.-F."/>
            <person name="Chertkov O."/>
            <person name="Brettin T."/>
            <person name="Han C."/>
            <person name="Detter J.C."/>
            <person name="Bruce D."/>
            <person name="Goodwin L."/>
            <person name="Ivanova N."/>
            <person name="Mavromatis K."/>
            <person name="Pati A."/>
            <person name="Mikhailova N."/>
            <person name="Chen A."/>
            <person name="Palaniappan K."/>
            <person name="Land M."/>
            <person name="Hauser L."/>
            <person name="Chang Y.-J."/>
            <person name="Jeffries C.D."/>
            <person name="Chain P."/>
            <person name="Rohde M."/>
            <person name="Goeker M."/>
            <person name="Bristow J."/>
            <person name="Eisen J.A."/>
            <person name="Markowitz V."/>
            <person name="Hugenholtz P."/>
            <person name="Kyrpides N.C."/>
            <person name="Klenk H.-P."/>
            <person name="Lapidus A."/>
        </authorList>
    </citation>
    <scope>NUCLEOTIDE SEQUENCE [LARGE SCALE GENOMIC DNA]</scope>
    <source>
        <strain evidence="4">DSM 15894 / CECT 5975 / LMG 20990 / XIL07</strain>
    </source>
</reference>
<evidence type="ECO:0000313" key="3">
    <source>
        <dbReference type="EMBL" id="ACZ32175.1"/>
    </source>
</evidence>
<dbReference type="Pfam" id="PF01471">
    <property type="entry name" value="PG_binding_1"/>
    <property type="match status" value="1"/>
</dbReference>
<evidence type="ECO:0000256" key="1">
    <source>
        <dbReference type="SAM" id="Phobius"/>
    </source>
</evidence>
<feature type="domain" description="Peptidoglycan binding-like" evidence="2">
    <location>
        <begin position="128"/>
        <end position="175"/>
    </location>
</feature>
<dbReference type="AlphaFoldDB" id="D1C0H2"/>
<dbReference type="InterPro" id="IPR036366">
    <property type="entry name" value="PGBDSf"/>
</dbReference>
<dbReference type="eggNOG" id="COG3409">
    <property type="taxonomic scope" value="Bacteria"/>
</dbReference>
<keyword evidence="1" id="KW-1133">Transmembrane helix</keyword>
<organism evidence="3 4">
    <name type="scientific">Xylanimonas cellulosilytica (strain DSM 15894 / JCM 12276 / CECT 5975 / KCTC 9989 / LMG 20990 / NBRC 107835 / XIL07)</name>
    <dbReference type="NCBI Taxonomy" id="446471"/>
    <lineage>
        <taxon>Bacteria</taxon>
        <taxon>Bacillati</taxon>
        <taxon>Actinomycetota</taxon>
        <taxon>Actinomycetes</taxon>
        <taxon>Micrococcales</taxon>
        <taxon>Promicromonosporaceae</taxon>
        <taxon>Xylanimonas</taxon>
    </lineage>
</organism>
<dbReference type="EMBL" id="CP001821">
    <property type="protein sequence ID" value="ACZ32175.1"/>
    <property type="molecule type" value="Genomic_DNA"/>
</dbReference>